<feature type="domain" description="Tyr recombinase" evidence="5">
    <location>
        <begin position="249"/>
        <end position="452"/>
    </location>
</feature>
<dbReference type="InterPro" id="IPR025166">
    <property type="entry name" value="Integrase_DNA_bind_dom"/>
</dbReference>
<keyword evidence="2" id="KW-0229">DNA integration</keyword>
<protein>
    <submittedName>
        <fullName evidence="6">Phage integrase family protein</fullName>
    </submittedName>
</protein>
<dbReference type="AlphaFoldDB" id="A0A4P6WZ49"/>
<dbReference type="InterPro" id="IPR002104">
    <property type="entry name" value="Integrase_catalytic"/>
</dbReference>
<dbReference type="KEGG" id="hpse:HPF_09750"/>
<dbReference type="Gene3D" id="1.10.443.10">
    <property type="entry name" value="Intergrase catalytic core"/>
    <property type="match status" value="1"/>
</dbReference>
<evidence type="ECO:0000256" key="4">
    <source>
        <dbReference type="SAM" id="MobiDB-lite"/>
    </source>
</evidence>
<evidence type="ECO:0000259" key="5">
    <source>
        <dbReference type="PROSITE" id="PS51898"/>
    </source>
</evidence>
<organism evidence="6 7">
    <name type="scientific">Hydrogenophaga pseudoflava</name>
    <name type="common">Pseudomonas carboxydoflava</name>
    <dbReference type="NCBI Taxonomy" id="47421"/>
    <lineage>
        <taxon>Bacteria</taxon>
        <taxon>Pseudomonadati</taxon>
        <taxon>Pseudomonadota</taxon>
        <taxon>Betaproteobacteria</taxon>
        <taxon>Burkholderiales</taxon>
        <taxon>Comamonadaceae</taxon>
        <taxon>Hydrogenophaga</taxon>
    </lineage>
</organism>
<proteinExistence type="inferred from homology"/>
<dbReference type="PANTHER" id="PTHR30629:SF6">
    <property type="entry name" value="PROPHAGE INTEGRASE INTA-RELATED"/>
    <property type="match status" value="1"/>
</dbReference>
<feature type="compositionally biased region" description="Basic and acidic residues" evidence="4">
    <location>
        <begin position="158"/>
        <end position="169"/>
    </location>
</feature>
<dbReference type="InterPro" id="IPR050808">
    <property type="entry name" value="Phage_Integrase"/>
</dbReference>
<name>A0A4P6WZ49_HYDPS</name>
<keyword evidence="7" id="KW-1185">Reference proteome</keyword>
<evidence type="ECO:0000256" key="3">
    <source>
        <dbReference type="ARBA" id="ARBA00023172"/>
    </source>
</evidence>
<dbReference type="InterPro" id="IPR013762">
    <property type="entry name" value="Integrase-like_cat_sf"/>
</dbReference>
<dbReference type="GO" id="GO:0003677">
    <property type="term" value="F:DNA binding"/>
    <property type="evidence" value="ECO:0007669"/>
    <property type="project" value="InterPro"/>
</dbReference>
<evidence type="ECO:0000313" key="7">
    <source>
        <dbReference type="Proteomes" id="UP000293912"/>
    </source>
</evidence>
<feature type="region of interest" description="Disordered" evidence="4">
    <location>
        <begin position="363"/>
        <end position="387"/>
    </location>
</feature>
<reference evidence="6 7" key="1">
    <citation type="submission" date="2019-03" db="EMBL/GenBank/DDBJ databases">
        <authorList>
            <person name="Sebastian G."/>
            <person name="Baumann P."/>
            <person name="Ruckert C."/>
            <person name="Kalinowski J."/>
            <person name="Nebel B."/>
            <person name="Takors R."/>
            <person name="Blombach B."/>
        </authorList>
    </citation>
    <scope>NUCLEOTIDE SEQUENCE [LARGE SCALE GENOMIC DNA]</scope>
    <source>
        <strain evidence="6 7">DSM 1084</strain>
    </source>
</reference>
<dbReference type="GO" id="GO:0006310">
    <property type="term" value="P:DNA recombination"/>
    <property type="evidence" value="ECO:0007669"/>
    <property type="project" value="UniProtKB-KW"/>
</dbReference>
<dbReference type="PROSITE" id="PS51898">
    <property type="entry name" value="TYR_RECOMBINASE"/>
    <property type="match status" value="1"/>
</dbReference>
<evidence type="ECO:0000256" key="1">
    <source>
        <dbReference type="ARBA" id="ARBA00008857"/>
    </source>
</evidence>
<dbReference type="Proteomes" id="UP000293912">
    <property type="component" value="Chromosome"/>
</dbReference>
<evidence type="ECO:0000256" key="2">
    <source>
        <dbReference type="ARBA" id="ARBA00022908"/>
    </source>
</evidence>
<dbReference type="SUPFAM" id="SSF56349">
    <property type="entry name" value="DNA breaking-rejoining enzymes"/>
    <property type="match status" value="1"/>
</dbReference>
<dbReference type="InterPro" id="IPR011010">
    <property type="entry name" value="DNA_brk_join_enz"/>
</dbReference>
<feature type="region of interest" description="Disordered" evidence="4">
    <location>
        <begin position="150"/>
        <end position="175"/>
    </location>
</feature>
<dbReference type="Gene3D" id="3.30.160.390">
    <property type="entry name" value="Integrase, DNA-binding domain"/>
    <property type="match status" value="1"/>
</dbReference>
<dbReference type="Pfam" id="PF00589">
    <property type="entry name" value="Phage_integrase"/>
    <property type="match status" value="1"/>
</dbReference>
<dbReference type="Pfam" id="PF13356">
    <property type="entry name" value="Arm-DNA-bind_3"/>
    <property type="match status" value="1"/>
</dbReference>
<gene>
    <name evidence="6" type="ORF">HPF_09750</name>
</gene>
<accession>A0A4P6WZ49</accession>
<evidence type="ECO:0000313" key="6">
    <source>
        <dbReference type="EMBL" id="QBM27969.1"/>
    </source>
</evidence>
<sequence length="482" mass="53194">MARPKKSDAPDLSERVTLTEGAIERLTCPAGKLQAFMRDTEAPGLRVRVTAAGAKSFVFEAKLNRQTIRRTIGDVRSWTIPQARAEARRLAVVLDNGQDPRELERQQQEQKAATAADESARAVTVGEAWAVYLAERRPHWGELHYRDHIIKASPGGEPSKRRGQTDRKTQPGPLASLMPLRLSTLDTPTIEQWAATEGRARPSSARLAWRLLAVFLTWCAEQPQYRAILPAQNPAKSRKARESLGRPGVKSDVLTREQLAAWFAQVRQIPNPCTAAYLQVLLLTGARPGEVLAMRWDDVNTQWKGISIRDKVEGIREIPLTPYVSALLAALPRRNEWVFSSTYALDMSPENIRRRAAKAAAEGKAPADGAAVKNRSADGRLSEPNTPHARACAAAGLQGLTLHGLRRSYASLTEWLEIPAGVVAQIQGHKPSATAEKHYKRRPLDLLRLHHERIEAWILEQAGVKFDAQAPQAGRPPLAAVA</sequence>
<keyword evidence="3" id="KW-0233">DNA recombination</keyword>
<dbReference type="EMBL" id="CP037867">
    <property type="protein sequence ID" value="QBM27969.1"/>
    <property type="molecule type" value="Genomic_DNA"/>
</dbReference>
<comment type="similarity">
    <text evidence="1">Belongs to the 'phage' integrase family.</text>
</comment>
<dbReference type="GO" id="GO:0015074">
    <property type="term" value="P:DNA integration"/>
    <property type="evidence" value="ECO:0007669"/>
    <property type="project" value="UniProtKB-KW"/>
</dbReference>
<dbReference type="RefSeq" id="WP_133156489.1">
    <property type="nucleotide sequence ID" value="NZ_CP037867.1"/>
</dbReference>
<dbReference type="InterPro" id="IPR038488">
    <property type="entry name" value="Integrase_DNA-bd_sf"/>
</dbReference>
<dbReference type="PANTHER" id="PTHR30629">
    <property type="entry name" value="PROPHAGE INTEGRASE"/>
    <property type="match status" value="1"/>
</dbReference>